<dbReference type="Proteomes" id="UP000322899">
    <property type="component" value="Unassembled WGS sequence"/>
</dbReference>
<dbReference type="Pfam" id="PF13410">
    <property type="entry name" value="GST_C_2"/>
    <property type="match status" value="1"/>
</dbReference>
<dbReference type="GO" id="GO:0005739">
    <property type="term" value="C:mitochondrion"/>
    <property type="evidence" value="ECO:0007669"/>
    <property type="project" value="TreeGrafter"/>
</dbReference>
<organism evidence="1 6">
    <name type="scientific">Cafeteria roenbergensis</name>
    <name type="common">Marine flagellate</name>
    <dbReference type="NCBI Taxonomy" id="33653"/>
    <lineage>
        <taxon>Eukaryota</taxon>
        <taxon>Sar</taxon>
        <taxon>Stramenopiles</taxon>
        <taxon>Bigyra</taxon>
        <taxon>Opalozoa</taxon>
        <taxon>Bicosoecida</taxon>
        <taxon>Cafeteriaceae</taxon>
        <taxon>Cafeteria</taxon>
    </lineage>
</organism>
<protein>
    <submittedName>
        <fullName evidence="1">Uncharacterized protein</fullName>
    </submittedName>
</protein>
<evidence type="ECO:0000313" key="3">
    <source>
        <dbReference type="EMBL" id="KAA0169157.1"/>
    </source>
</evidence>
<dbReference type="SUPFAM" id="SSF52833">
    <property type="entry name" value="Thioredoxin-like"/>
    <property type="match status" value="1"/>
</dbReference>
<dbReference type="InterPro" id="IPR036282">
    <property type="entry name" value="Glutathione-S-Trfase_C_sf"/>
</dbReference>
<evidence type="ECO:0000313" key="1">
    <source>
        <dbReference type="EMBL" id="KAA0151923.1"/>
    </source>
</evidence>
<dbReference type="Proteomes" id="UP000324907">
    <property type="component" value="Unassembled WGS sequence"/>
</dbReference>
<evidence type="ECO:0000313" key="2">
    <source>
        <dbReference type="EMBL" id="KAA0164697.1"/>
    </source>
</evidence>
<dbReference type="PROSITE" id="PS51354">
    <property type="entry name" value="GLUTAREDOXIN_2"/>
    <property type="match status" value="1"/>
</dbReference>
<dbReference type="EMBL" id="VLTM01000016">
    <property type="protein sequence ID" value="KAA0164697.1"/>
    <property type="molecule type" value="Genomic_DNA"/>
</dbReference>
<evidence type="ECO:0000313" key="5">
    <source>
        <dbReference type="Proteomes" id="UP000322899"/>
    </source>
</evidence>
<evidence type="ECO:0000313" key="6">
    <source>
        <dbReference type="Proteomes" id="UP000323011"/>
    </source>
</evidence>
<dbReference type="AlphaFoldDB" id="A0A5A8CFU7"/>
<dbReference type="Gene3D" id="3.40.30.10">
    <property type="entry name" value="Glutaredoxin"/>
    <property type="match status" value="1"/>
</dbReference>
<dbReference type="OMA" id="ESACSEW"/>
<keyword evidence="6" id="KW-1185">Reference proteome</keyword>
<name>A0A5A8CFU7_CAFRO</name>
<sequence length="261" mass="28512">MAGLAAPLEVLQYKICPFCGALRAWLDVNGIDYVTREVNPVTKSQLKTHPDVAKGYSKVPIAIAQFEAQDGAAPAMQQLNDSFDIMKRLTDEMGAELAAPMPARGADSEVAAEVAWAYDRLVALLPANIYSSLPQSFEVFKYVDDEPSFGTTERAALRYGAPLMMYVVGGRIAQKRTGGRHKARAVLLDELDTWLSRLATTEGDFRFGKDPTAADAVVFGMLRAMTSMQTLRDVLAARPELDAWYSAMQQRVKNSGPIASS</sequence>
<proteinExistence type="predicted"/>
<evidence type="ECO:0000313" key="7">
    <source>
        <dbReference type="Proteomes" id="UP000324907"/>
    </source>
</evidence>
<dbReference type="Gene3D" id="1.20.1050.10">
    <property type="match status" value="1"/>
</dbReference>
<dbReference type="EMBL" id="VLTO01000015">
    <property type="protein sequence ID" value="KAA0175194.1"/>
    <property type="molecule type" value="Genomic_DNA"/>
</dbReference>
<dbReference type="SUPFAM" id="SSF47616">
    <property type="entry name" value="GST C-terminal domain-like"/>
    <property type="match status" value="1"/>
</dbReference>
<dbReference type="PANTHER" id="PTHR12782:SF5">
    <property type="entry name" value="PROSTAGLANDIN E SYNTHASE 2"/>
    <property type="match status" value="1"/>
</dbReference>
<dbReference type="Proteomes" id="UP000323011">
    <property type="component" value="Unassembled WGS sequence"/>
</dbReference>
<evidence type="ECO:0000313" key="4">
    <source>
        <dbReference type="EMBL" id="KAA0175194.1"/>
    </source>
</evidence>
<dbReference type="OrthoDB" id="423541at2759"/>
<accession>A0A5A8CFU7</accession>
<gene>
    <name evidence="4" type="ORF">FNF27_03202</name>
    <name evidence="3" type="ORF">FNF28_02283</name>
    <name evidence="1" type="ORF">FNF29_04329</name>
    <name evidence="2" type="ORF">FNF31_02235</name>
</gene>
<comment type="caution">
    <text evidence="1">The sequence shown here is derived from an EMBL/GenBank/DDBJ whole genome shotgun (WGS) entry which is preliminary data.</text>
</comment>
<dbReference type="EMBL" id="VLTL01000025">
    <property type="protein sequence ID" value="KAA0169157.1"/>
    <property type="molecule type" value="Genomic_DNA"/>
</dbReference>
<evidence type="ECO:0000313" key="8">
    <source>
        <dbReference type="Proteomes" id="UP000325113"/>
    </source>
</evidence>
<reference evidence="5 6" key="1">
    <citation type="submission" date="2019-07" db="EMBL/GenBank/DDBJ databases">
        <title>Genomes of Cafeteria roenbergensis.</title>
        <authorList>
            <person name="Fischer M.G."/>
            <person name="Hackl T."/>
            <person name="Roman M."/>
        </authorList>
    </citation>
    <scope>NUCLEOTIDE SEQUENCE [LARGE SCALE GENOMIC DNA]</scope>
    <source>
        <strain evidence="1 6">BVI</strain>
        <strain evidence="2 8">Cflag</strain>
        <strain evidence="4 5">E4-10P</strain>
        <strain evidence="3 7">RCC970-E3</strain>
    </source>
</reference>
<dbReference type="EMBL" id="VLTN01000024">
    <property type="protein sequence ID" value="KAA0151923.1"/>
    <property type="molecule type" value="Genomic_DNA"/>
</dbReference>
<dbReference type="PANTHER" id="PTHR12782">
    <property type="entry name" value="MICROSOMAL PROSTAGLANDIN E SYNTHASE-2"/>
    <property type="match status" value="1"/>
</dbReference>
<dbReference type="Proteomes" id="UP000325113">
    <property type="component" value="Unassembled WGS sequence"/>
</dbReference>
<dbReference type="InterPro" id="IPR036249">
    <property type="entry name" value="Thioredoxin-like_sf"/>
</dbReference>